<keyword evidence="1" id="KW-0285">Flavoprotein</keyword>
<dbReference type="SMART" id="SM01092">
    <property type="entry name" value="CO_deh_flav_C"/>
    <property type="match status" value="1"/>
</dbReference>
<dbReference type="PANTHER" id="PTHR42659">
    <property type="entry name" value="XANTHINE DEHYDROGENASE SUBUNIT C-RELATED"/>
    <property type="match status" value="1"/>
</dbReference>
<keyword evidence="2" id="KW-0274">FAD</keyword>
<dbReference type="InterPro" id="IPR016169">
    <property type="entry name" value="FAD-bd_PCMH_sub2"/>
</dbReference>
<dbReference type="Proteomes" id="UP001321786">
    <property type="component" value="Chromosome"/>
</dbReference>
<dbReference type="InterPro" id="IPR005107">
    <property type="entry name" value="CO_DH_flav_C"/>
</dbReference>
<dbReference type="GO" id="GO:0016491">
    <property type="term" value="F:oxidoreductase activity"/>
    <property type="evidence" value="ECO:0007669"/>
    <property type="project" value="UniProtKB-KW"/>
</dbReference>
<dbReference type="RefSeq" id="WP_338536992.1">
    <property type="nucleotide sequence ID" value="NZ_AP028654.1"/>
</dbReference>
<evidence type="ECO:0000256" key="3">
    <source>
        <dbReference type="ARBA" id="ARBA00023002"/>
    </source>
</evidence>
<dbReference type="Gene3D" id="3.30.390.50">
    <property type="entry name" value="CO dehydrogenase flavoprotein, C-terminal domain"/>
    <property type="match status" value="1"/>
</dbReference>
<dbReference type="KEGG" id="hprf:HLPR_10160"/>
<dbReference type="EMBL" id="AP028654">
    <property type="protein sequence ID" value="BEP28685.1"/>
    <property type="molecule type" value="Genomic_DNA"/>
</dbReference>
<dbReference type="InterPro" id="IPR036683">
    <property type="entry name" value="CO_DH_flav_C_dom_sf"/>
</dbReference>
<dbReference type="PANTHER" id="PTHR42659:SF2">
    <property type="entry name" value="XANTHINE DEHYDROGENASE SUBUNIT C-RELATED"/>
    <property type="match status" value="1"/>
</dbReference>
<sequence>MITIKDYKKPKSIDEAYELLINNKKSVLIGGGAFLKLGSKSIRLAIDLSDSGLQFVNEYEDRIEIGAMTVFHELETNEILKNYCNGILGKTVSDIVGIQMRNSVTVGATVYSRYGFSDLLTTLLALGADVKLYKEGVVPLNKFLLSGTKNIDILESIILKKIEKKVSFKSIRKTKSDYAILNLAISVNNSKKNLGKKSFKVAVGARPNRAIEAVKTQAYLDENEFSNESLEVASEILSSELEFGTNIRSSSEYRKSMSKVLFKRALLEVLSYEN</sequence>
<proteinExistence type="predicted"/>
<dbReference type="GO" id="GO:0071949">
    <property type="term" value="F:FAD binding"/>
    <property type="evidence" value="ECO:0007669"/>
    <property type="project" value="InterPro"/>
</dbReference>
<evidence type="ECO:0000313" key="5">
    <source>
        <dbReference type="EMBL" id="BEP28685.1"/>
    </source>
</evidence>
<evidence type="ECO:0000313" key="6">
    <source>
        <dbReference type="Proteomes" id="UP001321786"/>
    </source>
</evidence>
<dbReference type="SUPFAM" id="SSF55447">
    <property type="entry name" value="CO dehydrogenase flavoprotein C-terminal domain-like"/>
    <property type="match status" value="1"/>
</dbReference>
<reference evidence="5 6" key="1">
    <citation type="submission" date="2023-08" db="EMBL/GenBank/DDBJ databases">
        <title>Helicovermis profunda gen. nov., sp. nov., a novel mesophilic, fermentative bacterium within the Bacillota from a deep-sea hydrothermal vent chimney.</title>
        <authorList>
            <person name="Miyazaki U."/>
            <person name="Mizutani D."/>
            <person name="Hashimoto Y."/>
            <person name="Tame A."/>
            <person name="Sawayama S."/>
            <person name="Miyazaki J."/>
            <person name="Takai K."/>
            <person name="Nakagawa S."/>
        </authorList>
    </citation>
    <scope>NUCLEOTIDE SEQUENCE [LARGE SCALE GENOMIC DNA]</scope>
    <source>
        <strain evidence="5 6">S502</strain>
    </source>
</reference>
<name>A0AAU9EUD5_9FIRM</name>
<dbReference type="AlphaFoldDB" id="A0AAU9EUD5"/>
<organism evidence="5 6">
    <name type="scientific">Helicovermis profundi</name>
    <dbReference type="NCBI Taxonomy" id="3065157"/>
    <lineage>
        <taxon>Bacteria</taxon>
        <taxon>Bacillati</taxon>
        <taxon>Bacillota</taxon>
        <taxon>Clostridia</taxon>
        <taxon>Helicovermis</taxon>
    </lineage>
</organism>
<keyword evidence="6" id="KW-1185">Reference proteome</keyword>
<feature type="domain" description="FAD-binding PCMH-type" evidence="4">
    <location>
        <begin position="1"/>
        <end position="164"/>
    </location>
</feature>
<dbReference type="InterPro" id="IPR051312">
    <property type="entry name" value="Diverse_Substr_Oxidored"/>
</dbReference>
<accession>A0AAU9EUD5</accession>
<dbReference type="InterPro" id="IPR036318">
    <property type="entry name" value="FAD-bd_PCMH-like_sf"/>
</dbReference>
<dbReference type="InterPro" id="IPR016166">
    <property type="entry name" value="FAD-bd_PCMH"/>
</dbReference>
<evidence type="ECO:0000259" key="4">
    <source>
        <dbReference type="PROSITE" id="PS51387"/>
    </source>
</evidence>
<dbReference type="Pfam" id="PF03450">
    <property type="entry name" value="CO_deh_flav_C"/>
    <property type="match status" value="1"/>
</dbReference>
<protein>
    <submittedName>
        <fullName evidence="5">FAD binding domain-containing protein</fullName>
    </submittedName>
</protein>
<evidence type="ECO:0000256" key="2">
    <source>
        <dbReference type="ARBA" id="ARBA00022827"/>
    </source>
</evidence>
<evidence type="ECO:0000256" key="1">
    <source>
        <dbReference type="ARBA" id="ARBA00022630"/>
    </source>
</evidence>
<keyword evidence="3" id="KW-0560">Oxidoreductase</keyword>
<dbReference type="Gene3D" id="3.30.465.10">
    <property type="match status" value="1"/>
</dbReference>
<dbReference type="PROSITE" id="PS51387">
    <property type="entry name" value="FAD_PCMH"/>
    <property type="match status" value="1"/>
</dbReference>
<gene>
    <name evidence="5" type="ORF">HLPR_10160</name>
</gene>
<dbReference type="SUPFAM" id="SSF56176">
    <property type="entry name" value="FAD-binding/transporter-associated domain-like"/>
    <property type="match status" value="1"/>
</dbReference>
<dbReference type="Pfam" id="PF00941">
    <property type="entry name" value="FAD_binding_5"/>
    <property type="match status" value="1"/>
</dbReference>
<dbReference type="InterPro" id="IPR002346">
    <property type="entry name" value="Mopterin_DH_FAD-bd"/>
</dbReference>